<evidence type="ECO:0000313" key="2">
    <source>
        <dbReference type="EMBL" id="OAN46458.1"/>
    </source>
</evidence>
<dbReference type="AlphaFoldDB" id="A0A178MEH4"/>
<name>A0A178MEH4_9CHLR</name>
<dbReference type="EMBL" id="LWQS01000044">
    <property type="protein sequence ID" value="OAN46458.1"/>
    <property type="molecule type" value="Genomic_DNA"/>
</dbReference>
<proteinExistence type="predicted"/>
<dbReference type="RefSeq" id="WP_066785738.1">
    <property type="nucleotide sequence ID" value="NZ_LWQS01000044.1"/>
</dbReference>
<dbReference type="OrthoDB" id="5422245at2"/>
<sequence length="99" mass="11151">MLNQITFPQTELAAFCRRNQVRWLSLFGSALRADFWPDSDIDLLVEFEPDAAVGFLTLSQMARELAGLIGRPVDLVPRSGVKSLLRETILREEQVIYAG</sequence>
<dbReference type="InterPro" id="IPR052930">
    <property type="entry name" value="TA_antitoxin_MntA"/>
</dbReference>
<reference evidence="2 3" key="1">
    <citation type="submission" date="2016-04" db="EMBL/GenBank/DDBJ databases">
        <title>Chloroflexus islandicus sp. nov., a thermophilic filamentous anoxygenic phototrophic bacterium from geyser Strokkur (Iceland).</title>
        <authorList>
            <person name="Gaisin V.A."/>
            <person name="Kalashnikov A.M."/>
            <person name="Sukhacheva M.V."/>
            <person name="Grouzdev D.S."/>
            <person name="Ivanov T.M."/>
            <person name="Kuznetsov B."/>
            <person name="Gorlenko V.M."/>
        </authorList>
    </citation>
    <scope>NUCLEOTIDE SEQUENCE [LARGE SCALE GENOMIC DNA]</scope>
    <source>
        <strain evidence="3">isl-2</strain>
    </source>
</reference>
<dbReference type="PANTHER" id="PTHR43852">
    <property type="entry name" value="NUCLEOTIDYLTRANSFERASE"/>
    <property type="match status" value="1"/>
</dbReference>
<organism evidence="2 3">
    <name type="scientific">Chloroflexus islandicus</name>
    <dbReference type="NCBI Taxonomy" id="1707952"/>
    <lineage>
        <taxon>Bacteria</taxon>
        <taxon>Bacillati</taxon>
        <taxon>Chloroflexota</taxon>
        <taxon>Chloroflexia</taxon>
        <taxon>Chloroflexales</taxon>
        <taxon>Chloroflexineae</taxon>
        <taxon>Chloroflexaceae</taxon>
        <taxon>Chloroflexus</taxon>
    </lineage>
</organism>
<accession>A0A178MEH4</accession>
<gene>
    <name evidence="2" type="ORF">A6A03_12350</name>
</gene>
<keyword evidence="2" id="KW-0808">Transferase</keyword>
<dbReference type="InterPro" id="IPR043519">
    <property type="entry name" value="NT_sf"/>
</dbReference>
<feature type="domain" description="Polymerase beta nucleotidyltransferase" evidence="1">
    <location>
        <begin position="12"/>
        <end position="97"/>
    </location>
</feature>
<dbReference type="InterPro" id="IPR041633">
    <property type="entry name" value="Polbeta"/>
</dbReference>
<dbReference type="SUPFAM" id="SSF81301">
    <property type="entry name" value="Nucleotidyltransferase"/>
    <property type="match status" value="1"/>
</dbReference>
<dbReference type="Proteomes" id="UP000078287">
    <property type="component" value="Unassembled WGS sequence"/>
</dbReference>
<dbReference type="Pfam" id="PF18765">
    <property type="entry name" value="Polbeta"/>
    <property type="match status" value="1"/>
</dbReference>
<dbReference type="Gene3D" id="3.30.460.10">
    <property type="entry name" value="Beta Polymerase, domain 2"/>
    <property type="match status" value="1"/>
</dbReference>
<dbReference type="STRING" id="1707952.A6A03_12350"/>
<evidence type="ECO:0000259" key="1">
    <source>
        <dbReference type="Pfam" id="PF18765"/>
    </source>
</evidence>
<dbReference type="CDD" id="cd05403">
    <property type="entry name" value="NT_KNTase_like"/>
    <property type="match status" value="1"/>
</dbReference>
<dbReference type="PANTHER" id="PTHR43852:SF2">
    <property type="entry name" value="PROTEIN ADENYLYLTRANSFERASE MNTA"/>
    <property type="match status" value="1"/>
</dbReference>
<comment type="caution">
    <text evidence="2">The sequence shown here is derived from an EMBL/GenBank/DDBJ whole genome shotgun (WGS) entry which is preliminary data.</text>
</comment>
<evidence type="ECO:0000313" key="3">
    <source>
        <dbReference type="Proteomes" id="UP000078287"/>
    </source>
</evidence>
<dbReference type="GO" id="GO:0016740">
    <property type="term" value="F:transferase activity"/>
    <property type="evidence" value="ECO:0007669"/>
    <property type="project" value="UniProtKB-KW"/>
</dbReference>
<keyword evidence="3" id="KW-1185">Reference proteome</keyword>
<protein>
    <submittedName>
        <fullName evidence="2">Nucleotidyltransferase</fullName>
    </submittedName>
</protein>